<feature type="domain" description="Rhodopsin" evidence="8">
    <location>
        <begin position="26"/>
        <end position="269"/>
    </location>
</feature>
<organism evidence="9 10">
    <name type="scientific">Aureobasidium melanogenum (strain CBS 110374)</name>
    <name type="common">Aureobasidium pullulans var. melanogenum</name>
    <dbReference type="NCBI Taxonomy" id="1043003"/>
    <lineage>
        <taxon>Eukaryota</taxon>
        <taxon>Fungi</taxon>
        <taxon>Dikarya</taxon>
        <taxon>Ascomycota</taxon>
        <taxon>Pezizomycotina</taxon>
        <taxon>Dothideomycetes</taxon>
        <taxon>Dothideomycetidae</taxon>
        <taxon>Dothideales</taxon>
        <taxon>Saccotheciaceae</taxon>
        <taxon>Aureobasidium</taxon>
    </lineage>
</organism>
<accession>A0A074VRF1</accession>
<feature type="transmembrane region" description="Helical" evidence="7">
    <location>
        <begin position="6"/>
        <end position="30"/>
    </location>
</feature>
<evidence type="ECO:0000256" key="4">
    <source>
        <dbReference type="ARBA" id="ARBA00023136"/>
    </source>
</evidence>
<evidence type="ECO:0000256" key="1">
    <source>
        <dbReference type="ARBA" id="ARBA00004141"/>
    </source>
</evidence>
<evidence type="ECO:0000259" key="8">
    <source>
        <dbReference type="Pfam" id="PF20684"/>
    </source>
</evidence>
<dbReference type="PANTHER" id="PTHR33048:SF15">
    <property type="entry name" value="INTEGRAL MEMBRANE PROTEIN"/>
    <property type="match status" value="1"/>
</dbReference>
<reference evidence="9 10" key="1">
    <citation type="journal article" date="2014" name="BMC Genomics">
        <title>Genome sequencing of four Aureobasidium pullulans varieties: biotechnological potential, stress tolerance, and description of new species.</title>
        <authorList>
            <person name="Gostin Ar C."/>
            <person name="Ohm R.A."/>
            <person name="Kogej T."/>
            <person name="Sonjak S."/>
            <person name="Turk M."/>
            <person name="Zajc J."/>
            <person name="Zalar P."/>
            <person name="Grube M."/>
            <person name="Sun H."/>
            <person name="Han J."/>
            <person name="Sharma A."/>
            <person name="Chiniquy J."/>
            <person name="Ngan C.Y."/>
            <person name="Lipzen A."/>
            <person name="Barry K."/>
            <person name="Grigoriev I.V."/>
            <person name="Gunde-Cimerman N."/>
        </authorList>
    </citation>
    <scope>NUCLEOTIDE SEQUENCE [LARGE SCALE GENOMIC DNA]</scope>
    <source>
        <strain evidence="9 10">CBS 110374</strain>
    </source>
</reference>
<comment type="similarity">
    <text evidence="5">Belongs to the SAT4 family.</text>
</comment>
<feature type="region of interest" description="Disordered" evidence="6">
    <location>
        <begin position="334"/>
        <end position="355"/>
    </location>
</feature>
<sequence length="355" mass="39169">MQQAVNLWLFGVILVCLILSLFAVVLRIIGRRRRQSLQSDDWTMVLTEVFFVPCTVCALIAVSKGLGVRDDRLSPNQIIDASMYLSVFDIFYAIVLGPLRCSLCLTLLRFASGKHMRQAIHTMVAINIIAAIGCFASVMTICRPYSANWRYFYDFPGYPKKGSCFDGATLKILVYIFTTINSILDLISVVIPAIILWDSRMDRQKKIMAWLLLSLGLLATIAAVIRVPFTAYWTHRKDRVWGLGMGALCSCLEVFFGIFAGCAPAVKPFCVAAVKKLKSCSNHESDEPLPTALPARVINGKGLTGFSYNTVDLKAIHSPRGDVLEITGTLLEGSSSWDSKSTPTTDTSGLSRFTV</sequence>
<evidence type="ECO:0000256" key="2">
    <source>
        <dbReference type="ARBA" id="ARBA00022692"/>
    </source>
</evidence>
<dbReference type="Pfam" id="PF20684">
    <property type="entry name" value="Fung_rhodopsin"/>
    <property type="match status" value="1"/>
</dbReference>
<dbReference type="InterPro" id="IPR049326">
    <property type="entry name" value="Rhodopsin_dom_fungi"/>
</dbReference>
<dbReference type="STRING" id="1043003.A0A074VRF1"/>
<feature type="transmembrane region" description="Helical" evidence="7">
    <location>
        <begin position="209"/>
        <end position="229"/>
    </location>
</feature>
<dbReference type="AlphaFoldDB" id="A0A074VRF1"/>
<name>A0A074VRF1_AURM1</name>
<dbReference type="EMBL" id="KL584843">
    <property type="protein sequence ID" value="KEQ60267.1"/>
    <property type="molecule type" value="Genomic_DNA"/>
</dbReference>
<dbReference type="RefSeq" id="XP_040877290.1">
    <property type="nucleotide sequence ID" value="XM_041022745.1"/>
</dbReference>
<dbReference type="InterPro" id="IPR052337">
    <property type="entry name" value="SAT4-like"/>
</dbReference>
<evidence type="ECO:0000313" key="9">
    <source>
        <dbReference type="EMBL" id="KEQ60267.1"/>
    </source>
</evidence>
<evidence type="ECO:0000256" key="7">
    <source>
        <dbReference type="SAM" id="Phobius"/>
    </source>
</evidence>
<feature type="transmembrane region" description="Helical" evidence="7">
    <location>
        <begin position="120"/>
        <end position="141"/>
    </location>
</feature>
<feature type="transmembrane region" description="Helical" evidence="7">
    <location>
        <begin position="241"/>
        <end position="266"/>
    </location>
</feature>
<evidence type="ECO:0000256" key="5">
    <source>
        <dbReference type="ARBA" id="ARBA00038359"/>
    </source>
</evidence>
<dbReference type="HOGENOM" id="CLU_028200_3_1_1"/>
<evidence type="ECO:0000256" key="6">
    <source>
        <dbReference type="SAM" id="MobiDB-lite"/>
    </source>
</evidence>
<dbReference type="PANTHER" id="PTHR33048">
    <property type="entry name" value="PTH11-LIKE INTEGRAL MEMBRANE PROTEIN (AFU_ORTHOLOGUE AFUA_5G11245)"/>
    <property type="match status" value="1"/>
</dbReference>
<evidence type="ECO:0000313" key="10">
    <source>
        <dbReference type="Proteomes" id="UP000030672"/>
    </source>
</evidence>
<keyword evidence="2 7" id="KW-0812">Transmembrane</keyword>
<dbReference type="GO" id="GO:0016020">
    <property type="term" value="C:membrane"/>
    <property type="evidence" value="ECO:0007669"/>
    <property type="project" value="UniProtKB-SubCell"/>
</dbReference>
<dbReference type="Proteomes" id="UP000030672">
    <property type="component" value="Unassembled WGS sequence"/>
</dbReference>
<protein>
    <recommendedName>
        <fullName evidence="8">Rhodopsin domain-containing protein</fullName>
    </recommendedName>
</protein>
<keyword evidence="3 7" id="KW-1133">Transmembrane helix</keyword>
<evidence type="ECO:0000256" key="3">
    <source>
        <dbReference type="ARBA" id="ARBA00022989"/>
    </source>
</evidence>
<comment type="subcellular location">
    <subcellularLocation>
        <location evidence="1">Membrane</location>
        <topology evidence="1">Multi-pass membrane protein</topology>
    </subcellularLocation>
</comment>
<feature type="transmembrane region" description="Helical" evidence="7">
    <location>
        <begin position="172"/>
        <end position="197"/>
    </location>
</feature>
<dbReference type="GeneID" id="63916118"/>
<proteinExistence type="inferred from homology"/>
<keyword evidence="10" id="KW-1185">Reference proteome</keyword>
<keyword evidence="4 7" id="KW-0472">Membrane</keyword>
<feature type="transmembrane region" description="Helical" evidence="7">
    <location>
        <begin position="83"/>
        <end position="108"/>
    </location>
</feature>
<gene>
    <name evidence="9" type="ORF">M437DRAFT_54728</name>
</gene>
<feature type="transmembrane region" description="Helical" evidence="7">
    <location>
        <begin position="42"/>
        <end position="63"/>
    </location>
</feature>